<dbReference type="PANTHER" id="PTHR47481">
    <property type="match status" value="1"/>
</dbReference>
<dbReference type="InterPro" id="IPR001878">
    <property type="entry name" value="Znf_CCHC"/>
</dbReference>
<name>A0ABQ4XS35_9ASTR</name>
<dbReference type="Gene3D" id="4.10.60.10">
    <property type="entry name" value="Zinc finger, CCHC-type"/>
    <property type="match status" value="1"/>
</dbReference>
<proteinExistence type="predicted"/>
<sequence length="361" mass="40260">MTTSSAKNSVFRGFFEKQKLTGPNFIDWYQQLKIVLSIEDKLNYLEQPLPPAPVAPAGQQVAPEILAAHTAWVKGSKEIAGLMLMTMEPEIQRNLENLHANDMLKELKTLFAQQAEQELLQTTRDFHSCKQEEGQSVSSYVLKMKGYIDNLERLGHPMTLGLATVNELHAMLKLHEQTLTLPKNNAPALHYIRAGKVQKGKKHKKPQPQMAAKRQNQGNGKNKHAYAPKPKIPPPPKREDPAKDLICHECGETGHWKRNCPQYLAELLKKKKNAASGVGGSGIFTIELNTFLNRSWIYDTGCGTHICSTTQGLRASRKLKPGALSLYMGNGQREAVEAIGFFYLCLPSGLEIVLNNCHYAP</sequence>
<evidence type="ECO:0000259" key="3">
    <source>
        <dbReference type="PROSITE" id="PS50158"/>
    </source>
</evidence>
<feature type="compositionally biased region" description="Basic residues" evidence="2">
    <location>
        <begin position="196"/>
        <end position="206"/>
    </location>
</feature>
<evidence type="ECO:0000256" key="2">
    <source>
        <dbReference type="SAM" id="MobiDB-lite"/>
    </source>
</evidence>
<dbReference type="SUPFAM" id="SSF57756">
    <property type="entry name" value="Retrovirus zinc finger-like domains"/>
    <property type="match status" value="1"/>
</dbReference>
<reference evidence="4" key="1">
    <citation type="journal article" date="2022" name="Int. J. Mol. Sci.">
        <title>Draft Genome of Tanacetum Coccineum: Genomic Comparison of Closely Related Tanacetum-Family Plants.</title>
        <authorList>
            <person name="Yamashiro T."/>
            <person name="Shiraishi A."/>
            <person name="Nakayama K."/>
            <person name="Satake H."/>
        </authorList>
    </citation>
    <scope>NUCLEOTIDE SEQUENCE</scope>
</reference>
<evidence type="ECO:0000313" key="4">
    <source>
        <dbReference type="EMBL" id="GJS68205.1"/>
    </source>
</evidence>
<dbReference type="Pfam" id="PF14223">
    <property type="entry name" value="Retrotran_gag_2"/>
    <property type="match status" value="1"/>
</dbReference>
<feature type="region of interest" description="Disordered" evidence="2">
    <location>
        <begin position="195"/>
        <end position="241"/>
    </location>
</feature>
<feature type="domain" description="CCHC-type" evidence="3">
    <location>
        <begin position="247"/>
        <end position="262"/>
    </location>
</feature>
<evidence type="ECO:0000313" key="5">
    <source>
        <dbReference type="Proteomes" id="UP001151760"/>
    </source>
</evidence>
<gene>
    <name evidence="4" type="ORF">Tco_0682770</name>
</gene>
<dbReference type="InterPro" id="IPR036875">
    <property type="entry name" value="Znf_CCHC_sf"/>
</dbReference>
<keyword evidence="5" id="KW-1185">Reference proteome</keyword>
<accession>A0ABQ4XS35</accession>
<dbReference type="EMBL" id="BQNB010009773">
    <property type="protein sequence ID" value="GJS68205.1"/>
    <property type="molecule type" value="Genomic_DNA"/>
</dbReference>
<dbReference type="Proteomes" id="UP001151760">
    <property type="component" value="Unassembled WGS sequence"/>
</dbReference>
<keyword evidence="1" id="KW-0479">Metal-binding</keyword>
<comment type="caution">
    <text evidence="4">The sequence shown here is derived from an EMBL/GenBank/DDBJ whole genome shotgun (WGS) entry which is preliminary data.</text>
</comment>
<dbReference type="Pfam" id="PF00098">
    <property type="entry name" value="zf-CCHC"/>
    <property type="match status" value="1"/>
</dbReference>
<dbReference type="SMART" id="SM00343">
    <property type="entry name" value="ZnF_C2HC"/>
    <property type="match status" value="1"/>
</dbReference>
<evidence type="ECO:0000256" key="1">
    <source>
        <dbReference type="PROSITE-ProRule" id="PRU00047"/>
    </source>
</evidence>
<protein>
    <submittedName>
        <fullName evidence="4">Zinc finger, CCHC-type containing protein</fullName>
    </submittedName>
</protein>
<keyword evidence="1" id="KW-0863">Zinc-finger</keyword>
<dbReference type="PROSITE" id="PS50158">
    <property type="entry name" value="ZF_CCHC"/>
    <property type="match status" value="1"/>
</dbReference>
<organism evidence="4 5">
    <name type="scientific">Tanacetum coccineum</name>
    <dbReference type="NCBI Taxonomy" id="301880"/>
    <lineage>
        <taxon>Eukaryota</taxon>
        <taxon>Viridiplantae</taxon>
        <taxon>Streptophyta</taxon>
        <taxon>Embryophyta</taxon>
        <taxon>Tracheophyta</taxon>
        <taxon>Spermatophyta</taxon>
        <taxon>Magnoliopsida</taxon>
        <taxon>eudicotyledons</taxon>
        <taxon>Gunneridae</taxon>
        <taxon>Pentapetalae</taxon>
        <taxon>asterids</taxon>
        <taxon>campanulids</taxon>
        <taxon>Asterales</taxon>
        <taxon>Asteraceae</taxon>
        <taxon>Asteroideae</taxon>
        <taxon>Anthemideae</taxon>
        <taxon>Anthemidinae</taxon>
        <taxon>Tanacetum</taxon>
    </lineage>
</organism>
<keyword evidence="1" id="KW-0862">Zinc</keyword>
<dbReference type="PANTHER" id="PTHR47481:SF14">
    <property type="entry name" value="RETROTRANSPOSON COPIA-LIKE N-TERMINAL DOMAIN-CONTAINING PROTEIN"/>
    <property type="match status" value="1"/>
</dbReference>
<reference evidence="4" key="2">
    <citation type="submission" date="2022-01" db="EMBL/GenBank/DDBJ databases">
        <authorList>
            <person name="Yamashiro T."/>
            <person name="Shiraishi A."/>
            <person name="Satake H."/>
            <person name="Nakayama K."/>
        </authorList>
    </citation>
    <scope>NUCLEOTIDE SEQUENCE</scope>
</reference>